<feature type="chain" id="PRO_5002169949" description="X-X-X-Leu-X-X-Gly heptad repeat-containing protein" evidence="1">
    <location>
        <begin position="25"/>
        <end position="605"/>
    </location>
</feature>
<dbReference type="InterPro" id="IPR023908">
    <property type="entry name" value="xxxLxxG_rpt"/>
</dbReference>
<evidence type="ECO:0008006" key="4">
    <source>
        <dbReference type="Google" id="ProtNLM"/>
    </source>
</evidence>
<evidence type="ECO:0000256" key="1">
    <source>
        <dbReference type="SAM" id="SignalP"/>
    </source>
</evidence>
<dbReference type="RefSeq" id="WP_041121787.1">
    <property type="nucleotide sequence ID" value="NZ_JXRQ01000015.1"/>
</dbReference>
<gene>
    <name evidence="2" type="ORF">KP77_12230</name>
</gene>
<dbReference type="SUPFAM" id="SSF58104">
    <property type="entry name" value="Methyl-accepting chemotaxis protein (MCP) signaling domain"/>
    <property type="match status" value="1"/>
</dbReference>
<comment type="caution">
    <text evidence="2">The sequence shown here is derived from an EMBL/GenBank/DDBJ whole genome shotgun (WGS) entry which is preliminary data.</text>
</comment>
<dbReference type="STRING" id="135826.KP77_12230"/>
<reference evidence="2 3" key="1">
    <citation type="submission" date="2015-01" db="EMBL/GenBank/DDBJ databases">
        <title>Genome sequence of Jeotgalibacillus alimentarius.</title>
        <authorList>
            <person name="Goh K.M."/>
            <person name="Chan K.-G."/>
            <person name="Yaakop A.S."/>
            <person name="Ee R."/>
            <person name="Gan H.M."/>
            <person name="Chan C.S."/>
        </authorList>
    </citation>
    <scope>NUCLEOTIDE SEQUENCE [LARGE SCALE GENOMIC DNA]</scope>
    <source>
        <strain evidence="2 3">YKJ-13</strain>
    </source>
</reference>
<accession>A0A0C2W548</accession>
<dbReference type="NCBIfam" id="TIGR03057">
    <property type="entry name" value="xxxLxxG_by_4"/>
    <property type="match status" value="1"/>
</dbReference>
<name>A0A0C2W548_9BACL</name>
<evidence type="ECO:0000313" key="2">
    <source>
        <dbReference type="EMBL" id="KIL51711.1"/>
    </source>
</evidence>
<feature type="signal peptide" evidence="1">
    <location>
        <begin position="1"/>
        <end position="24"/>
    </location>
</feature>
<dbReference type="Proteomes" id="UP000031950">
    <property type="component" value="Unassembled WGS sequence"/>
</dbReference>
<organism evidence="2 3">
    <name type="scientific">Jeotgalibacillus alimentarius</name>
    <dbReference type="NCBI Taxonomy" id="135826"/>
    <lineage>
        <taxon>Bacteria</taxon>
        <taxon>Bacillati</taxon>
        <taxon>Bacillota</taxon>
        <taxon>Bacilli</taxon>
        <taxon>Bacillales</taxon>
        <taxon>Caryophanaceae</taxon>
        <taxon>Jeotgalibacillus</taxon>
    </lineage>
</organism>
<evidence type="ECO:0000313" key="3">
    <source>
        <dbReference type="Proteomes" id="UP000031950"/>
    </source>
</evidence>
<protein>
    <recommendedName>
        <fullName evidence="4">X-X-X-Leu-X-X-Gly heptad repeat-containing protein</fullName>
    </recommendedName>
</protein>
<dbReference type="PATRIC" id="fig|135826.4.peg.1218"/>
<dbReference type="EMBL" id="JXRQ01000015">
    <property type="protein sequence ID" value="KIL51711.1"/>
    <property type="molecule type" value="Genomic_DNA"/>
</dbReference>
<dbReference type="Gene3D" id="1.10.287.950">
    <property type="entry name" value="Methyl-accepting chemotaxis protein"/>
    <property type="match status" value="2"/>
</dbReference>
<dbReference type="AlphaFoldDB" id="A0A0C2W548"/>
<keyword evidence="3" id="KW-1185">Reference proteome</keyword>
<keyword evidence="1" id="KW-0732">Signal</keyword>
<proteinExistence type="predicted"/>
<sequence length="605" mass="64794">MTFKRTSAASAAILLAMPTLLVSAETDTSTDTPSAEGEGTFDQKTEVVYATLDAAGEQENLYVVNQFTVNDFGEMTDFGDYTSVQNLTDLTPLEQDGEQITFTAQEEEFYYQGNMDDRALPWDFDISYSLNGENTDVKSLIGENGQLEIQVDTSRNTEGEERFFNNYMVQITMTFDADRFKNIEAPDGTIASAGKNRQVTFTVMPEKEESFTVNADVTDLEMEAIEMAAVPSSVSIEAPDTGEVKEEMTSLSDATAEVNNGVGALQTGIAELNNGTASLYDGSAQFQNGLSQLSGNAGGLIEGSSSIQQALNQMSESVGAGIGEVDTSQFSELPGAFRQIAGGLEEVGNGLTTLSTNYEQVYHALDQAIAAVPEHQITEAEIAALYESEADEATVNKLVESYKSSLAVKETYRQTQEAFAAVPGALGSSTGAISEMSSTLHTVANQLESGLAATNMDESLGQLQQGLRTLAANYSEFHAGLTEYTGGVASLEGSYGELHSGIGGLTGGTAELESGAGALYDGTSELASATSELPDQLQEEIDAMISEFDKSDFEPVSFVSEQNDKVEAVQFVIKTDSLKKDDTEEAEGEAVKEKSFWDRLIELFK</sequence>